<feature type="compositionally biased region" description="Polar residues" evidence="1">
    <location>
        <begin position="88"/>
        <end position="108"/>
    </location>
</feature>
<evidence type="ECO:0000313" key="3">
    <source>
        <dbReference type="Proteomes" id="UP000694251"/>
    </source>
</evidence>
<gene>
    <name evidence="2" type="ORF">ISN44_As04g007170</name>
</gene>
<sequence>MESCFYLRLHFPLPLQGLVWVVQTGDSEYVAVEAEEAAVVMVAETEKEETFSPTDTVKDDYVVNRSRTVSRKGSMSVKILVVYDNEGSDSGSQFASTTSRSFTVTRKH</sequence>
<keyword evidence="3" id="KW-1185">Reference proteome</keyword>
<proteinExistence type="predicted"/>
<dbReference type="EMBL" id="JAEFBJ010000004">
    <property type="protein sequence ID" value="KAG7619734.1"/>
    <property type="molecule type" value="Genomic_DNA"/>
</dbReference>
<dbReference type="Proteomes" id="UP000694251">
    <property type="component" value="Chromosome 4"/>
</dbReference>
<evidence type="ECO:0000256" key="1">
    <source>
        <dbReference type="SAM" id="MobiDB-lite"/>
    </source>
</evidence>
<protein>
    <submittedName>
        <fullName evidence="2">Uncharacterized protein</fullName>
    </submittedName>
</protein>
<organism evidence="2 3">
    <name type="scientific">Arabidopsis suecica</name>
    <name type="common">Swedish thale-cress</name>
    <name type="synonym">Cardaminopsis suecica</name>
    <dbReference type="NCBI Taxonomy" id="45249"/>
    <lineage>
        <taxon>Eukaryota</taxon>
        <taxon>Viridiplantae</taxon>
        <taxon>Streptophyta</taxon>
        <taxon>Embryophyta</taxon>
        <taxon>Tracheophyta</taxon>
        <taxon>Spermatophyta</taxon>
        <taxon>Magnoliopsida</taxon>
        <taxon>eudicotyledons</taxon>
        <taxon>Gunneridae</taxon>
        <taxon>Pentapetalae</taxon>
        <taxon>rosids</taxon>
        <taxon>malvids</taxon>
        <taxon>Brassicales</taxon>
        <taxon>Brassicaceae</taxon>
        <taxon>Camelineae</taxon>
        <taxon>Arabidopsis</taxon>
    </lineage>
</organism>
<feature type="region of interest" description="Disordered" evidence="1">
    <location>
        <begin position="87"/>
        <end position="108"/>
    </location>
</feature>
<comment type="caution">
    <text evidence="2">The sequence shown here is derived from an EMBL/GenBank/DDBJ whole genome shotgun (WGS) entry which is preliminary data.</text>
</comment>
<reference evidence="2 3" key="1">
    <citation type="submission" date="2020-12" db="EMBL/GenBank/DDBJ databases">
        <title>Concerted genomic and epigenomic changes stabilize Arabidopsis allopolyploids.</title>
        <authorList>
            <person name="Chen Z."/>
        </authorList>
    </citation>
    <scope>NUCLEOTIDE SEQUENCE [LARGE SCALE GENOMIC DNA]</scope>
    <source>
        <strain evidence="2">As9502</strain>
        <tissue evidence="2">Leaf</tissue>
    </source>
</reference>
<dbReference type="AlphaFoldDB" id="A0A8T2EC77"/>
<name>A0A8T2EC77_ARASU</name>
<evidence type="ECO:0000313" key="2">
    <source>
        <dbReference type="EMBL" id="KAG7619734.1"/>
    </source>
</evidence>
<accession>A0A8T2EC77</accession>